<dbReference type="SUPFAM" id="SSF52540">
    <property type="entry name" value="P-loop containing nucleoside triphosphate hydrolases"/>
    <property type="match status" value="1"/>
</dbReference>
<dbReference type="Proteomes" id="UP000069697">
    <property type="component" value="Unassembled WGS sequence"/>
</dbReference>
<feature type="region of interest" description="Disordered" evidence="5">
    <location>
        <begin position="1"/>
        <end position="25"/>
    </location>
</feature>
<dbReference type="InterPro" id="IPR027417">
    <property type="entry name" value="P-loop_NTPase"/>
</dbReference>
<dbReference type="PANTHER" id="PTHR43776:SF7">
    <property type="entry name" value="D,D-DIPEPTIDE TRANSPORT ATP-BINDING PROTEIN DDPF-RELATED"/>
    <property type="match status" value="1"/>
</dbReference>
<dbReference type="GO" id="GO:0016887">
    <property type="term" value="F:ATP hydrolysis activity"/>
    <property type="evidence" value="ECO:0007669"/>
    <property type="project" value="InterPro"/>
</dbReference>
<dbReference type="PROSITE" id="PS00211">
    <property type="entry name" value="ABC_TRANSPORTER_1"/>
    <property type="match status" value="1"/>
</dbReference>
<evidence type="ECO:0000259" key="6">
    <source>
        <dbReference type="PROSITE" id="PS50893"/>
    </source>
</evidence>
<feature type="domain" description="ABC transporter" evidence="6">
    <location>
        <begin position="73"/>
        <end position="320"/>
    </location>
</feature>
<proteinExistence type="inferred from homology"/>
<keyword evidence="4 7" id="KW-0067">ATP-binding</keyword>
<comment type="similarity">
    <text evidence="1">Belongs to the ABC transporter superfamily.</text>
</comment>
<dbReference type="PROSITE" id="PS50893">
    <property type="entry name" value="ABC_TRANSPORTER_2"/>
    <property type="match status" value="1"/>
</dbReference>
<dbReference type="InterPro" id="IPR003593">
    <property type="entry name" value="AAA+_ATPase"/>
</dbReference>
<dbReference type="SMART" id="SM00382">
    <property type="entry name" value="AAA"/>
    <property type="match status" value="1"/>
</dbReference>
<name>A0A100VQE5_PAEAM</name>
<feature type="compositionally biased region" description="Basic and acidic residues" evidence="5">
    <location>
        <begin position="1"/>
        <end position="11"/>
    </location>
</feature>
<dbReference type="InterPro" id="IPR050319">
    <property type="entry name" value="ABC_transp_ATP-bind"/>
</dbReference>
<dbReference type="InterPro" id="IPR017871">
    <property type="entry name" value="ABC_transporter-like_CS"/>
</dbReference>
<dbReference type="GO" id="GO:0055085">
    <property type="term" value="P:transmembrane transport"/>
    <property type="evidence" value="ECO:0007669"/>
    <property type="project" value="UniProtKB-ARBA"/>
</dbReference>
<organism evidence="7 8">
    <name type="scientific">Paenibacillus amylolyticus</name>
    <dbReference type="NCBI Taxonomy" id="1451"/>
    <lineage>
        <taxon>Bacteria</taxon>
        <taxon>Bacillati</taxon>
        <taxon>Bacillota</taxon>
        <taxon>Bacilli</taxon>
        <taxon>Bacillales</taxon>
        <taxon>Paenibacillaceae</taxon>
        <taxon>Paenibacillus</taxon>
    </lineage>
</organism>
<dbReference type="InterPro" id="IPR003439">
    <property type="entry name" value="ABC_transporter-like_ATP-bd"/>
</dbReference>
<evidence type="ECO:0000313" key="7">
    <source>
        <dbReference type="EMBL" id="GAS84132.1"/>
    </source>
</evidence>
<evidence type="ECO:0000256" key="2">
    <source>
        <dbReference type="ARBA" id="ARBA00022448"/>
    </source>
</evidence>
<dbReference type="Pfam" id="PF00005">
    <property type="entry name" value="ABC_tran"/>
    <property type="match status" value="1"/>
</dbReference>
<gene>
    <name evidence="7" type="ORF">PAHA3_4235</name>
</gene>
<keyword evidence="3" id="KW-0547">Nucleotide-binding</keyword>
<comment type="caution">
    <text evidence="7">The sequence shown here is derived from an EMBL/GenBank/DDBJ whole genome shotgun (WGS) entry which is preliminary data.</text>
</comment>
<dbReference type="PANTHER" id="PTHR43776">
    <property type="entry name" value="TRANSPORT ATP-BINDING PROTEIN"/>
    <property type="match status" value="1"/>
</dbReference>
<keyword evidence="2" id="KW-0813">Transport</keyword>
<evidence type="ECO:0000256" key="4">
    <source>
        <dbReference type="ARBA" id="ARBA00022840"/>
    </source>
</evidence>
<evidence type="ECO:0000256" key="1">
    <source>
        <dbReference type="ARBA" id="ARBA00005417"/>
    </source>
</evidence>
<dbReference type="CDD" id="cd03257">
    <property type="entry name" value="ABC_NikE_OppD_transporters"/>
    <property type="match status" value="1"/>
</dbReference>
<evidence type="ECO:0000256" key="5">
    <source>
        <dbReference type="SAM" id="MobiDB-lite"/>
    </source>
</evidence>
<accession>A0A100VQE5</accession>
<dbReference type="GO" id="GO:0005524">
    <property type="term" value="F:ATP binding"/>
    <property type="evidence" value="ECO:0007669"/>
    <property type="project" value="UniProtKB-KW"/>
</dbReference>
<reference evidence="8" key="2">
    <citation type="submission" date="2016-01" db="EMBL/GenBank/DDBJ databases">
        <title>Draft Genome Sequence of Paenibacillus amylolyticus Heshi-A3 that Was Isolated from Fermented Rice Bran with Aging Salted Mackerel, Which Was Named Heshiko as Traditional Fermented Seafood in Japan.</title>
        <authorList>
            <person name="Akuzawa S."/>
            <person name="Nakagawa J."/>
            <person name="Kanekatsu T."/>
            <person name="Kubota E."/>
            <person name="Ohtake R."/>
            <person name="Suzuki T."/>
            <person name="Kanesaki Y."/>
        </authorList>
    </citation>
    <scope>NUCLEOTIDE SEQUENCE [LARGE SCALE GENOMIC DNA]</scope>
    <source>
        <strain evidence="8">Heshi-A3</strain>
    </source>
</reference>
<sequence>MKTTANDERRGLMQSEEESGVRSHHFAKDVNHVDIDNAVITTTDRDLADTDTDINTVGSDNASSSNILSNPVLHVEHLSRTYAGADRPAVNDISFILNRGECLGLVGESGCGKSTLARCLLRIEDADTGSITLGGQDIARLSGRRLRPHRRKIQIVFQNPMAALNPKLKIADSLIDPYEQLGRNAELSHFTYTSKEAYVQKLLEAVELPSDLAGRYPHELSGGQRQRVTIARAIGIEPDVVVLDEPTASLDVISQGAVLQLLTDLRTSLGLSYVFISHDLAAVHRMSQRIIVMREGQIVDRFGADALFAEERHSYTKELISIF</sequence>
<dbReference type="RefSeq" id="WP_371327944.1">
    <property type="nucleotide sequence ID" value="NZ_BCNV01000005.1"/>
</dbReference>
<dbReference type="Gene3D" id="3.40.50.300">
    <property type="entry name" value="P-loop containing nucleotide triphosphate hydrolases"/>
    <property type="match status" value="1"/>
</dbReference>
<protein>
    <submittedName>
        <fullName evidence="7">Oligopeptide ABC transporter ATP-binding protein</fullName>
    </submittedName>
</protein>
<evidence type="ECO:0000313" key="8">
    <source>
        <dbReference type="Proteomes" id="UP000069697"/>
    </source>
</evidence>
<dbReference type="EMBL" id="BCNV01000005">
    <property type="protein sequence ID" value="GAS84132.1"/>
    <property type="molecule type" value="Genomic_DNA"/>
</dbReference>
<evidence type="ECO:0000256" key="3">
    <source>
        <dbReference type="ARBA" id="ARBA00022741"/>
    </source>
</evidence>
<dbReference type="AlphaFoldDB" id="A0A100VQE5"/>
<reference evidence="7 8" key="1">
    <citation type="journal article" date="2016" name="Genome Announc.">
        <title>Draft Genome Sequence of Paenibacillus amylolyticus Heshi-A3, Isolated from Fermented Rice Bran in a Japanese Fermented Seafood Dish.</title>
        <authorList>
            <person name="Akuzawa S."/>
            <person name="Nagaoka J."/>
            <person name="Kanekatsu M."/>
            <person name="Kubota E."/>
            <person name="Ohtake R."/>
            <person name="Suzuki T."/>
            <person name="Kanesaki Y."/>
        </authorList>
    </citation>
    <scope>NUCLEOTIDE SEQUENCE [LARGE SCALE GENOMIC DNA]</scope>
    <source>
        <strain evidence="7 8">Heshi-A3</strain>
    </source>
</reference>